<proteinExistence type="inferred from homology"/>
<feature type="region of interest" description="Disordered" evidence="14">
    <location>
        <begin position="176"/>
        <end position="218"/>
    </location>
</feature>
<evidence type="ECO:0000256" key="2">
    <source>
        <dbReference type="ARBA" id="ARBA00007025"/>
    </source>
</evidence>
<dbReference type="InterPro" id="IPR025766">
    <property type="entry name" value="ADD"/>
</dbReference>
<keyword evidence="12" id="KW-0539">Nucleus</keyword>
<comment type="similarity">
    <text evidence="2">Belongs to the SNF2/RAD54 helicase family.</text>
</comment>
<evidence type="ECO:0000256" key="13">
    <source>
        <dbReference type="ARBA" id="ARBA00047995"/>
    </source>
</evidence>
<keyword evidence="4" id="KW-0547">Nucleotide-binding</keyword>
<keyword evidence="7" id="KW-0378">Hydrolase</keyword>
<keyword evidence="3" id="KW-0479">Metal-binding</keyword>
<evidence type="ECO:0000256" key="1">
    <source>
        <dbReference type="ARBA" id="ARBA00004123"/>
    </source>
</evidence>
<evidence type="ECO:0000256" key="3">
    <source>
        <dbReference type="ARBA" id="ARBA00022723"/>
    </source>
</evidence>
<evidence type="ECO:0000256" key="11">
    <source>
        <dbReference type="ARBA" id="ARBA00023204"/>
    </source>
</evidence>
<evidence type="ECO:0000256" key="9">
    <source>
        <dbReference type="ARBA" id="ARBA00022840"/>
    </source>
</evidence>
<protein>
    <recommendedName>
        <fullName evidence="15">PHD-type domain-containing protein</fullName>
    </recommendedName>
</protein>
<comment type="subcellular location">
    <subcellularLocation>
        <location evidence="1">Nucleus</location>
    </subcellularLocation>
</comment>
<evidence type="ECO:0000256" key="14">
    <source>
        <dbReference type="SAM" id="MobiDB-lite"/>
    </source>
</evidence>
<dbReference type="Pfam" id="PF17981">
    <property type="entry name" value="ADD_ATRX"/>
    <property type="match status" value="1"/>
</dbReference>
<feature type="compositionally biased region" description="Acidic residues" evidence="14">
    <location>
        <begin position="206"/>
        <end position="218"/>
    </location>
</feature>
<evidence type="ECO:0000256" key="7">
    <source>
        <dbReference type="ARBA" id="ARBA00022801"/>
    </source>
</evidence>
<sequence length="218" mass="25513">MKRSFESLKELTKITEEEEKYWNEDFNVSVMQNQNFVLSMLYVFSKLHEQFKCTICNKNLWLEIQPKEKLFIHPILLVLMCQDCCEFYGDGDFALDEDGTDKYCRWCGDGGRLIMCSTCIYAFCDNCIKKNFGMSTLEKIIADDNWNCYFCNLRPLWYLRSVCRMAKDLNGKTEEKSKDSVARKQIMDTSDSVDRGEATNRRNETIEIESTDDEGLQA</sequence>
<dbReference type="Proteomes" id="UP001359485">
    <property type="component" value="Unassembled WGS sequence"/>
</dbReference>
<name>A0ABR1BAX5_POLSC</name>
<evidence type="ECO:0000256" key="8">
    <source>
        <dbReference type="ARBA" id="ARBA00022833"/>
    </source>
</evidence>
<gene>
    <name evidence="16" type="ORF">RUM44_007627</name>
</gene>
<keyword evidence="6" id="KW-0863">Zinc-finger</keyword>
<comment type="catalytic activity">
    <reaction evidence="13">
        <text>ATP + H2O = ADP + phosphate + H(+)</text>
        <dbReference type="Rhea" id="RHEA:13065"/>
        <dbReference type="ChEBI" id="CHEBI:15377"/>
        <dbReference type="ChEBI" id="CHEBI:15378"/>
        <dbReference type="ChEBI" id="CHEBI:30616"/>
        <dbReference type="ChEBI" id="CHEBI:43474"/>
        <dbReference type="ChEBI" id="CHEBI:456216"/>
        <dbReference type="EC" id="3.6.4.12"/>
    </reaction>
</comment>
<dbReference type="InterPro" id="IPR011011">
    <property type="entry name" value="Znf_FYVE_PHD"/>
</dbReference>
<keyword evidence="11" id="KW-0234">DNA repair</keyword>
<feature type="compositionally biased region" description="Basic and acidic residues" evidence="14">
    <location>
        <begin position="176"/>
        <end position="205"/>
    </location>
</feature>
<evidence type="ECO:0000256" key="5">
    <source>
        <dbReference type="ARBA" id="ARBA00022763"/>
    </source>
</evidence>
<evidence type="ECO:0000313" key="17">
    <source>
        <dbReference type="Proteomes" id="UP001359485"/>
    </source>
</evidence>
<dbReference type="InterPro" id="IPR041430">
    <property type="entry name" value="ADD_ATRX"/>
</dbReference>
<keyword evidence="9" id="KW-0067">ATP-binding</keyword>
<feature type="domain" description="PHD-type" evidence="15">
    <location>
        <begin position="41"/>
        <end position="179"/>
    </location>
</feature>
<evidence type="ECO:0000259" key="15">
    <source>
        <dbReference type="PROSITE" id="PS51533"/>
    </source>
</evidence>
<keyword evidence="17" id="KW-1185">Reference proteome</keyword>
<evidence type="ECO:0000256" key="12">
    <source>
        <dbReference type="ARBA" id="ARBA00023242"/>
    </source>
</evidence>
<dbReference type="InterPro" id="IPR013083">
    <property type="entry name" value="Znf_RING/FYVE/PHD"/>
</dbReference>
<evidence type="ECO:0000313" key="16">
    <source>
        <dbReference type="EMBL" id="KAK6637213.1"/>
    </source>
</evidence>
<evidence type="ECO:0000256" key="6">
    <source>
        <dbReference type="ARBA" id="ARBA00022771"/>
    </source>
</evidence>
<dbReference type="SUPFAM" id="SSF57903">
    <property type="entry name" value="FYVE/PHD zinc finger"/>
    <property type="match status" value="1"/>
</dbReference>
<accession>A0ABR1BAX5</accession>
<dbReference type="PANTHER" id="PTHR46357:SF1">
    <property type="entry name" value="TRANSCRIPTIONAL REGULATOR ATRX"/>
    <property type="match status" value="1"/>
</dbReference>
<keyword evidence="10" id="KW-0238">DNA-binding</keyword>
<dbReference type="Gene3D" id="3.30.40.10">
    <property type="entry name" value="Zinc/RING finger domain, C3HC4 (zinc finger)"/>
    <property type="match status" value="1"/>
</dbReference>
<evidence type="ECO:0000256" key="10">
    <source>
        <dbReference type="ARBA" id="ARBA00023125"/>
    </source>
</evidence>
<reference evidence="16 17" key="1">
    <citation type="submission" date="2023-09" db="EMBL/GenBank/DDBJ databases">
        <title>Genomes of two closely related lineages of the louse Polyplax serrata with different host specificities.</title>
        <authorList>
            <person name="Martinu J."/>
            <person name="Tarabai H."/>
            <person name="Stefka J."/>
            <person name="Hypsa V."/>
        </authorList>
    </citation>
    <scope>NUCLEOTIDE SEQUENCE [LARGE SCALE GENOMIC DNA]</scope>
    <source>
        <strain evidence="16">98ZLc_SE</strain>
    </source>
</reference>
<keyword evidence="8" id="KW-0862">Zinc</keyword>
<dbReference type="CDD" id="cd11726">
    <property type="entry name" value="ADDz_ATRX"/>
    <property type="match status" value="1"/>
</dbReference>
<keyword evidence="5" id="KW-0227">DNA damage</keyword>
<dbReference type="PROSITE" id="PS51533">
    <property type="entry name" value="ADD"/>
    <property type="match status" value="1"/>
</dbReference>
<evidence type="ECO:0000256" key="4">
    <source>
        <dbReference type="ARBA" id="ARBA00022741"/>
    </source>
</evidence>
<comment type="caution">
    <text evidence="16">The sequence shown here is derived from an EMBL/GenBank/DDBJ whole genome shotgun (WGS) entry which is preliminary data.</text>
</comment>
<dbReference type="InterPro" id="IPR052131">
    <property type="entry name" value="ATRX_domain-containing"/>
</dbReference>
<dbReference type="EMBL" id="JAWJWF010000002">
    <property type="protein sequence ID" value="KAK6637213.1"/>
    <property type="molecule type" value="Genomic_DNA"/>
</dbReference>
<dbReference type="PANTHER" id="PTHR46357">
    <property type="entry name" value="TRANSCRIPTIONAL REGULATOR ATRX"/>
    <property type="match status" value="1"/>
</dbReference>
<organism evidence="16 17">
    <name type="scientific">Polyplax serrata</name>
    <name type="common">Common mouse louse</name>
    <dbReference type="NCBI Taxonomy" id="468196"/>
    <lineage>
        <taxon>Eukaryota</taxon>
        <taxon>Metazoa</taxon>
        <taxon>Ecdysozoa</taxon>
        <taxon>Arthropoda</taxon>
        <taxon>Hexapoda</taxon>
        <taxon>Insecta</taxon>
        <taxon>Pterygota</taxon>
        <taxon>Neoptera</taxon>
        <taxon>Paraneoptera</taxon>
        <taxon>Psocodea</taxon>
        <taxon>Troctomorpha</taxon>
        <taxon>Phthiraptera</taxon>
        <taxon>Anoplura</taxon>
        <taxon>Polyplacidae</taxon>
        <taxon>Polyplax</taxon>
    </lineage>
</organism>